<protein>
    <submittedName>
        <fullName evidence="1">Uncharacterized protein</fullName>
    </submittedName>
</protein>
<dbReference type="Proteomes" id="UP000092445">
    <property type="component" value="Unassembled WGS sequence"/>
</dbReference>
<accession>A0A1B0AEF0</accession>
<sequence>MLPLDFALLCFLHHCPLHTLYCKTFDVWEAFPEIVVKMHVSVRMFGIGLDGLRSLFVWCICSCLHPLVRRVALGLGAMLVGIEDFDEMLNGASLDD</sequence>
<dbReference type="VEuPathDB" id="VectorBase:GPAI043108"/>
<keyword evidence="2" id="KW-1185">Reference proteome</keyword>
<proteinExistence type="predicted"/>
<reference evidence="1" key="2">
    <citation type="submission" date="2020-05" db="UniProtKB">
        <authorList>
            <consortium name="EnsemblMetazoa"/>
        </authorList>
    </citation>
    <scope>IDENTIFICATION</scope>
    <source>
        <strain evidence="1">IAEA</strain>
    </source>
</reference>
<dbReference type="AlphaFoldDB" id="A0A1B0AEF0"/>
<evidence type="ECO:0000313" key="2">
    <source>
        <dbReference type="Proteomes" id="UP000092445"/>
    </source>
</evidence>
<reference evidence="2" key="1">
    <citation type="submission" date="2014-03" db="EMBL/GenBank/DDBJ databases">
        <authorList>
            <person name="Aksoy S."/>
            <person name="Warren W."/>
            <person name="Wilson R.K."/>
        </authorList>
    </citation>
    <scope>NUCLEOTIDE SEQUENCE [LARGE SCALE GENOMIC DNA]</scope>
    <source>
        <strain evidence="2">IAEA</strain>
    </source>
</reference>
<evidence type="ECO:0000313" key="1">
    <source>
        <dbReference type="EnsemblMetazoa" id="GPAI043108-PA"/>
    </source>
</evidence>
<name>A0A1B0AEF0_GLOPL</name>
<organism evidence="1 2">
    <name type="scientific">Glossina pallidipes</name>
    <name type="common">Tsetse fly</name>
    <dbReference type="NCBI Taxonomy" id="7398"/>
    <lineage>
        <taxon>Eukaryota</taxon>
        <taxon>Metazoa</taxon>
        <taxon>Ecdysozoa</taxon>
        <taxon>Arthropoda</taxon>
        <taxon>Hexapoda</taxon>
        <taxon>Insecta</taxon>
        <taxon>Pterygota</taxon>
        <taxon>Neoptera</taxon>
        <taxon>Endopterygota</taxon>
        <taxon>Diptera</taxon>
        <taxon>Brachycera</taxon>
        <taxon>Muscomorpha</taxon>
        <taxon>Hippoboscoidea</taxon>
        <taxon>Glossinidae</taxon>
        <taxon>Glossina</taxon>
    </lineage>
</organism>
<dbReference type="EnsemblMetazoa" id="GPAI043108-RA">
    <property type="protein sequence ID" value="GPAI043108-PA"/>
    <property type="gene ID" value="GPAI043108"/>
</dbReference>